<evidence type="ECO:0000313" key="4">
    <source>
        <dbReference type="Proteomes" id="UP000056905"/>
    </source>
</evidence>
<dbReference type="OrthoDB" id="9810718at2"/>
<reference evidence="3 4" key="1">
    <citation type="submission" date="2015-10" db="EMBL/GenBank/DDBJ databases">
        <title>Conservation of the essential genome among Caulobacter and Brevundimonas species.</title>
        <authorList>
            <person name="Scott D."/>
            <person name="Ely B."/>
        </authorList>
    </citation>
    <scope>NUCLEOTIDE SEQUENCE [LARGE SCALE GENOMIC DNA]</scope>
    <source>
        <strain evidence="3 4">CB4</strain>
    </source>
</reference>
<sequence length="371" mass="38542">MHRRDFLATATASALVGSVSPGMAAASSLKVTLLGQALIEHDVLAGSWPGRLDLAARLASADAGFTNLETVIRGPRAGAPTRELLTLHAAGPEVIETLKAMNVTLAATANNHAFDLGTGGILDTLAALRAAGLPSAGTGNDLAGATAPAYHQTPHGTVALVACATGKVREGGAATPTRPGVNEVRRDASGQVAAADATRVLDALSDAARRADVVIAYQHNHDWEPDMARVPDWQRVFARRCVDAGASVFVGHGAPLLQGMEVYRGAPVIYGLGNFIFQTEKPPGAYPPEAWEGVLVECEFSARRCRSVRLVPIRLNEIGRAGPDDLATRGMPSLASGSQALAILDRIADRSLALGGRLLIGDGTDAQLQVP</sequence>
<evidence type="ECO:0000256" key="1">
    <source>
        <dbReference type="ARBA" id="ARBA00005662"/>
    </source>
</evidence>
<protein>
    <submittedName>
        <fullName evidence="3">Capsule biosynthesis protein CapA</fullName>
    </submittedName>
</protein>
<dbReference type="EMBL" id="CP013002">
    <property type="protein sequence ID" value="ALL13197.1"/>
    <property type="molecule type" value="Genomic_DNA"/>
</dbReference>
<keyword evidence="4" id="KW-1185">Reference proteome</keyword>
<dbReference type="SUPFAM" id="SSF56300">
    <property type="entry name" value="Metallo-dependent phosphatases"/>
    <property type="match status" value="1"/>
</dbReference>
<dbReference type="InterPro" id="IPR052169">
    <property type="entry name" value="CW_Biosynth-Accessory"/>
</dbReference>
<dbReference type="STRING" id="69395.AQ619_07420"/>
<dbReference type="SMART" id="SM00854">
    <property type="entry name" value="PGA_cap"/>
    <property type="match status" value="1"/>
</dbReference>
<dbReference type="Gene3D" id="3.60.21.10">
    <property type="match status" value="1"/>
</dbReference>
<organism evidence="3 4">
    <name type="scientific">Caulobacter henricii</name>
    <dbReference type="NCBI Taxonomy" id="69395"/>
    <lineage>
        <taxon>Bacteria</taxon>
        <taxon>Pseudomonadati</taxon>
        <taxon>Pseudomonadota</taxon>
        <taxon>Alphaproteobacteria</taxon>
        <taxon>Caulobacterales</taxon>
        <taxon>Caulobacteraceae</taxon>
        <taxon>Caulobacter</taxon>
    </lineage>
</organism>
<dbReference type="Proteomes" id="UP000056905">
    <property type="component" value="Chromosome"/>
</dbReference>
<dbReference type="PANTHER" id="PTHR33393:SF13">
    <property type="entry name" value="PGA BIOSYNTHESIS PROTEIN CAPA"/>
    <property type="match status" value="1"/>
</dbReference>
<dbReference type="CDD" id="cd07381">
    <property type="entry name" value="MPP_CapA"/>
    <property type="match status" value="1"/>
</dbReference>
<dbReference type="InterPro" id="IPR019079">
    <property type="entry name" value="Capsule_synth_CapA"/>
</dbReference>
<accession>A0A0P0NYN0</accession>
<dbReference type="RefSeq" id="WP_062145964.1">
    <property type="nucleotide sequence ID" value="NZ_CP013002.1"/>
</dbReference>
<dbReference type="AlphaFoldDB" id="A0A0P0NYN0"/>
<feature type="domain" description="Capsule synthesis protein CapA" evidence="2">
    <location>
        <begin position="30"/>
        <end position="279"/>
    </location>
</feature>
<dbReference type="Pfam" id="PF09587">
    <property type="entry name" value="PGA_cap"/>
    <property type="match status" value="1"/>
</dbReference>
<gene>
    <name evidence="3" type="ORF">AQ619_07420</name>
</gene>
<dbReference type="InterPro" id="IPR029052">
    <property type="entry name" value="Metallo-depent_PP-like"/>
</dbReference>
<evidence type="ECO:0000313" key="3">
    <source>
        <dbReference type="EMBL" id="ALL13197.1"/>
    </source>
</evidence>
<name>A0A0P0NYN0_9CAUL</name>
<proteinExistence type="inferred from homology"/>
<comment type="similarity">
    <text evidence="1">Belongs to the CapA family.</text>
</comment>
<evidence type="ECO:0000259" key="2">
    <source>
        <dbReference type="SMART" id="SM00854"/>
    </source>
</evidence>
<dbReference type="KEGG" id="chq:AQ619_07420"/>
<dbReference type="PANTHER" id="PTHR33393">
    <property type="entry name" value="POLYGLUTAMINE SYNTHESIS ACCESSORY PROTEIN RV0574C-RELATED"/>
    <property type="match status" value="1"/>
</dbReference>